<comment type="caution">
    <text evidence="3">The sequence shown here is derived from an EMBL/GenBank/DDBJ whole genome shotgun (WGS) entry which is preliminary data.</text>
</comment>
<keyword evidence="2" id="KW-0472">Membrane</keyword>
<feature type="transmembrane region" description="Helical" evidence="2">
    <location>
        <begin position="417"/>
        <end position="446"/>
    </location>
</feature>
<dbReference type="PANTHER" id="PTHR43317:SF1">
    <property type="entry name" value="THERMOSPERMINE SYNTHASE ACAULIS5"/>
    <property type="match status" value="1"/>
</dbReference>
<feature type="transmembrane region" description="Helical" evidence="2">
    <location>
        <begin position="384"/>
        <end position="405"/>
    </location>
</feature>
<accession>A0ABQ4QWT9</accession>
<dbReference type="SUPFAM" id="SSF53335">
    <property type="entry name" value="S-adenosyl-L-methionine-dependent methyltransferases"/>
    <property type="match status" value="1"/>
</dbReference>
<feature type="transmembrane region" description="Helical" evidence="2">
    <location>
        <begin position="90"/>
        <end position="111"/>
    </location>
</feature>
<feature type="transmembrane region" description="Helical" evidence="2">
    <location>
        <begin position="123"/>
        <end position="143"/>
    </location>
</feature>
<feature type="transmembrane region" description="Helical" evidence="2">
    <location>
        <begin position="269"/>
        <end position="287"/>
    </location>
</feature>
<feature type="transmembrane region" description="Helical" evidence="2">
    <location>
        <begin position="324"/>
        <end position="343"/>
    </location>
</feature>
<gene>
    <name evidence="3" type="ORF">OPKNFCMD_2461</name>
</gene>
<reference evidence="3" key="1">
    <citation type="journal article" date="2021" name="Front. Microbiol.">
        <title>Comprehensive Comparative Genomics and Phenotyping of Methylobacterium Species.</title>
        <authorList>
            <person name="Alessa O."/>
            <person name="Ogura Y."/>
            <person name="Fujitani Y."/>
            <person name="Takami H."/>
            <person name="Hayashi T."/>
            <person name="Sahin N."/>
            <person name="Tani A."/>
        </authorList>
    </citation>
    <scope>NUCLEOTIDE SEQUENCE</scope>
    <source>
        <strain evidence="3">KCTC 52305</strain>
    </source>
</reference>
<feature type="transmembrane region" description="Helical" evidence="2">
    <location>
        <begin position="355"/>
        <end position="378"/>
    </location>
</feature>
<evidence type="ECO:0000313" key="3">
    <source>
        <dbReference type="EMBL" id="GJD49728.1"/>
    </source>
</evidence>
<sequence>MTSAIRSLDQPAPAGARSRGAGLLLPLFAATLFLSAFLLFAVQPMFTKMVLPALGGTPAVWSVAMVFFQSLLLAGYLYAHWLVRRVPFRVAAALHGVLMVGAVAAMPIVLAAGWGRPPAEGQALWLLGLFATSVGLPFFAVAGNGPLLQAWFARSGHPAADNPYALYAASNLGSFAALLAYPAAFEPLLALRDQSRAWMIGFLVLAAMIAACAVLTGRREPAAALPARARAEARPTWRSRLAWIALSFVPSGLLVSVTAHIATDVASAPLLWVVPLALFLLTFVLAFRDRPPVGDALLTRLQVGGTALACLALVTPSWGLAAGLGLHLGLFFVTTMVCHAALYRSRPPASRLTEFYLCMSLGGVLGGIACTLVAPQVFSSVVEYPVLLVLALACRPGFFADLRAAGAREAGRTLARCAVAVAACAGLALLLDVLAATRLMLVAAFALMLTLTWSRPRLLAPVALVLLLLIVVFPKSHAVRLAHRSFFGVHQVADTQDGRFRVLVHGTTVHGAVRLRNEDGTPATGRPEPLTYYVPDGAYAGAVGAVRAARGGTLPAVGVIGLGAGLLACYAAPGEAWTFLEIDPVIAAIARNPEHFQFLSACAPAAPIVLGDGRLTLADQPGGLSLLVLDAFSSDAIPTHLLTREALGLYFAKLDPRGALVLNITNRHLDVRRILARTAAEHGLVTYVLKEAIDEPVERRMRYRTTIAAVAREPAHLGALASGGVWQRIEPDPAVAPWTDDYSNLLQAIADHALRE</sequence>
<evidence type="ECO:0008006" key="5">
    <source>
        <dbReference type="Google" id="ProtNLM"/>
    </source>
</evidence>
<keyword evidence="4" id="KW-1185">Reference proteome</keyword>
<dbReference type="Gene3D" id="3.40.50.150">
    <property type="entry name" value="Vaccinia Virus protein VP39"/>
    <property type="match status" value="1"/>
</dbReference>
<keyword evidence="2" id="KW-0812">Transmembrane</keyword>
<proteinExistence type="predicted"/>
<name>A0ABQ4QWT9_9HYPH</name>
<protein>
    <recommendedName>
        <fullName evidence="5">Spermidine synthase</fullName>
    </recommendedName>
</protein>
<evidence type="ECO:0000313" key="4">
    <source>
        <dbReference type="Proteomes" id="UP001055167"/>
    </source>
</evidence>
<feature type="transmembrane region" description="Helical" evidence="2">
    <location>
        <begin position="58"/>
        <end position="78"/>
    </location>
</feature>
<keyword evidence="1" id="KW-0620">Polyamine biosynthesis</keyword>
<dbReference type="RefSeq" id="WP_128561744.1">
    <property type="nucleotide sequence ID" value="NZ_BPQH01000007.1"/>
</dbReference>
<dbReference type="EMBL" id="BPQH01000007">
    <property type="protein sequence ID" value="GJD49728.1"/>
    <property type="molecule type" value="Genomic_DNA"/>
</dbReference>
<keyword evidence="2" id="KW-1133">Transmembrane helix</keyword>
<feature type="transmembrane region" description="Helical" evidence="2">
    <location>
        <begin position="21"/>
        <end position="46"/>
    </location>
</feature>
<reference evidence="3" key="2">
    <citation type="submission" date="2021-08" db="EMBL/GenBank/DDBJ databases">
        <authorList>
            <person name="Tani A."/>
            <person name="Ola A."/>
            <person name="Ogura Y."/>
            <person name="Katsura K."/>
            <person name="Hayashi T."/>
        </authorList>
    </citation>
    <scope>NUCLEOTIDE SEQUENCE</scope>
    <source>
        <strain evidence="3">KCTC 52305</strain>
    </source>
</reference>
<feature type="transmembrane region" description="Helical" evidence="2">
    <location>
        <begin position="458"/>
        <end position="474"/>
    </location>
</feature>
<dbReference type="InterPro" id="IPR029063">
    <property type="entry name" value="SAM-dependent_MTases_sf"/>
</dbReference>
<evidence type="ECO:0000256" key="2">
    <source>
        <dbReference type="SAM" id="Phobius"/>
    </source>
</evidence>
<dbReference type="Proteomes" id="UP001055167">
    <property type="component" value="Unassembled WGS sequence"/>
</dbReference>
<organism evidence="3 4">
    <name type="scientific">Methylobacterium crusticola</name>
    <dbReference type="NCBI Taxonomy" id="1697972"/>
    <lineage>
        <taxon>Bacteria</taxon>
        <taxon>Pseudomonadati</taxon>
        <taxon>Pseudomonadota</taxon>
        <taxon>Alphaproteobacteria</taxon>
        <taxon>Hyphomicrobiales</taxon>
        <taxon>Methylobacteriaceae</taxon>
        <taxon>Methylobacterium</taxon>
    </lineage>
</organism>
<feature type="transmembrane region" description="Helical" evidence="2">
    <location>
        <begin position="197"/>
        <end position="216"/>
    </location>
</feature>
<dbReference type="NCBIfam" id="NF037959">
    <property type="entry name" value="MFS_SpdSyn"/>
    <property type="match status" value="1"/>
</dbReference>
<evidence type="ECO:0000256" key="1">
    <source>
        <dbReference type="ARBA" id="ARBA00023115"/>
    </source>
</evidence>
<feature type="transmembrane region" description="Helical" evidence="2">
    <location>
        <begin position="164"/>
        <end position="185"/>
    </location>
</feature>
<dbReference type="PANTHER" id="PTHR43317">
    <property type="entry name" value="THERMOSPERMINE SYNTHASE ACAULIS5"/>
    <property type="match status" value="1"/>
</dbReference>
<feature type="transmembrane region" description="Helical" evidence="2">
    <location>
        <begin position="299"/>
        <end position="318"/>
    </location>
</feature>
<feature type="transmembrane region" description="Helical" evidence="2">
    <location>
        <begin position="241"/>
        <end position="263"/>
    </location>
</feature>